<sequence>MKIIRAKKKYPGTVQKAGGTARLDEEGFNAIGRGPHGPGFSYRGMWTNAGCPGTFEGWLVSRGVISNSGLRERH</sequence>
<name>A0A2A6LRJ3_RHIFR</name>
<comment type="caution">
    <text evidence="1">The sequence shown here is derived from an EMBL/GenBank/DDBJ whole genome shotgun (WGS) entry which is preliminary data.</text>
</comment>
<proteinExistence type="predicted"/>
<reference evidence="1 2" key="1">
    <citation type="submission" date="2017-09" db="EMBL/GenBank/DDBJ databases">
        <title>Comparative genomics of rhizobia isolated from Phaseolus vulgaris in China.</title>
        <authorList>
            <person name="Tong W."/>
        </authorList>
    </citation>
    <scope>NUCLEOTIDE SEQUENCE [LARGE SCALE GENOMIC DNA]</scope>
    <source>
        <strain evidence="1 2">PCH1</strain>
    </source>
</reference>
<dbReference type="EMBL" id="NWTC01000027">
    <property type="protein sequence ID" value="PDT44852.1"/>
    <property type="molecule type" value="Genomic_DNA"/>
</dbReference>
<accession>A0A2A6LRJ3</accession>
<dbReference type="Proteomes" id="UP000220353">
    <property type="component" value="Unassembled WGS sequence"/>
</dbReference>
<evidence type="ECO:0000313" key="2">
    <source>
        <dbReference type="Proteomes" id="UP000220353"/>
    </source>
</evidence>
<protein>
    <submittedName>
        <fullName evidence="1">Uncharacterized protein</fullName>
    </submittedName>
</protein>
<organism evidence="1 2">
    <name type="scientific">Rhizobium fredii</name>
    <name type="common">Sinorhizobium fredii</name>
    <dbReference type="NCBI Taxonomy" id="380"/>
    <lineage>
        <taxon>Bacteria</taxon>
        <taxon>Pseudomonadati</taxon>
        <taxon>Pseudomonadota</taxon>
        <taxon>Alphaproteobacteria</taxon>
        <taxon>Hyphomicrobiales</taxon>
        <taxon>Rhizobiaceae</taxon>
        <taxon>Sinorhizobium/Ensifer group</taxon>
        <taxon>Sinorhizobium</taxon>
    </lineage>
</organism>
<gene>
    <name evidence="1" type="ORF">CO661_26665</name>
</gene>
<evidence type="ECO:0000313" key="1">
    <source>
        <dbReference type="EMBL" id="PDT44852.1"/>
    </source>
</evidence>
<dbReference type="AlphaFoldDB" id="A0A2A6LRJ3"/>